<evidence type="ECO:0000313" key="1">
    <source>
        <dbReference type="Proteomes" id="UP000095286"/>
    </source>
</evidence>
<dbReference type="Proteomes" id="UP000095286">
    <property type="component" value="Unplaced"/>
</dbReference>
<evidence type="ECO:0000313" key="2">
    <source>
        <dbReference type="WBParaSite" id="RSKR_0000495000.1"/>
    </source>
</evidence>
<dbReference type="WBParaSite" id="RSKR_0000495000.1">
    <property type="protein sequence ID" value="RSKR_0000495000.1"/>
    <property type="gene ID" value="RSKR_0000495000"/>
</dbReference>
<reference evidence="2" key="1">
    <citation type="submission" date="2016-11" db="UniProtKB">
        <authorList>
            <consortium name="WormBaseParasite"/>
        </authorList>
    </citation>
    <scope>IDENTIFICATION</scope>
    <source>
        <strain evidence="2">KR3021</strain>
    </source>
</reference>
<accession>A0AC35TWS9</accession>
<protein>
    <submittedName>
        <fullName evidence="2">DUF148 domain-containing protein</fullName>
    </submittedName>
</protein>
<name>A0AC35TWS9_9BILA</name>
<sequence length="205" mass="22998">MCASFKVVLISVVLASVALAAPPMPTFLRSLSGAESREFWAIRKNDALTKVQVATAEDVWIATKSEQVKTSYNEYKSNLATYNADLKIKYAAAAKNLTSKAKAVYDQIEGVKLNKNISYKQENDEITKIMDGTTEEIRWAVIRILITADIGDDKSFLRFDEQAPVVNVNLGDLFKQNVTLPKLSFDLGDLFKYSKKIKTFLHYLT</sequence>
<proteinExistence type="predicted"/>
<organism evidence="1 2">
    <name type="scientific">Rhabditophanes sp. KR3021</name>
    <dbReference type="NCBI Taxonomy" id="114890"/>
    <lineage>
        <taxon>Eukaryota</taxon>
        <taxon>Metazoa</taxon>
        <taxon>Ecdysozoa</taxon>
        <taxon>Nematoda</taxon>
        <taxon>Chromadorea</taxon>
        <taxon>Rhabditida</taxon>
        <taxon>Tylenchina</taxon>
        <taxon>Panagrolaimomorpha</taxon>
        <taxon>Strongyloidoidea</taxon>
        <taxon>Alloionematidae</taxon>
        <taxon>Rhabditophanes</taxon>
    </lineage>
</organism>